<organism evidence="1 2">
    <name type="scientific">Prosthecochloris vibrioformis</name>
    <name type="common">Chlorobium vibrioforme</name>
    <dbReference type="NCBI Taxonomy" id="1098"/>
    <lineage>
        <taxon>Bacteria</taxon>
        <taxon>Pseudomonadati</taxon>
        <taxon>Chlorobiota</taxon>
        <taxon>Chlorobiia</taxon>
        <taxon>Chlorobiales</taxon>
        <taxon>Chlorobiaceae</taxon>
        <taxon>Prosthecochloris</taxon>
    </lineage>
</organism>
<dbReference type="GO" id="GO:0016787">
    <property type="term" value="F:hydrolase activity"/>
    <property type="evidence" value="ECO:0007669"/>
    <property type="project" value="UniProtKB-KW"/>
</dbReference>
<dbReference type="CDD" id="cd01427">
    <property type="entry name" value="HAD_like"/>
    <property type="match status" value="1"/>
</dbReference>
<dbReference type="Proteomes" id="UP000309544">
    <property type="component" value="Unassembled WGS sequence"/>
</dbReference>
<dbReference type="SUPFAM" id="SSF56784">
    <property type="entry name" value="HAD-like"/>
    <property type="match status" value="1"/>
</dbReference>
<dbReference type="InterPro" id="IPR023214">
    <property type="entry name" value="HAD_sf"/>
</dbReference>
<proteinExistence type="predicted"/>
<reference evidence="1 2" key="1">
    <citation type="submission" date="2019-05" db="EMBL/GenBank/DDBJ databases">
        <title>Draft Whole-Genome sequence of the green sulfur bacterium Prosthecochloris vibrioformis DSM 260.</title>
        <authorList>
            <person name="Meyer T.E."/>
            <person name="Kyndt J.A."/>
        </authorList>
    </citation>
    <scope>NUCLEOTIDE SEQUENCE [LARGE SCALE GENOMIC DNA]</scope>
    <source>
        <strain evidence="1 2">DSM 260</strain>
    </source>
</reference>
<gene>
    <name evidence="1" type="ORF">FGF68_07990</name>
</gene>
<sequence>MAKKLVRMAIAYDFDGTLAPGNMQEYDFIPKLHMNSDDFWGEVKETAKEHDADQILAYMYVMLEKARREKIAVRKSDFKNYGKGIELFDGVKEWFARIKAYGKQRGIKIEHYIVSSGIREMVEGTSIAREFSAIYASGFMYDHNDVACWPALAINYTTKTQYLFRINKGSMDVYDNSVINSYVPHEERPVPFENMIFIGDGETDIPCMRLVKDQGGHSISVYNSNKKGAKKVASQLLNDKRVTLIAPADYREGKTIDLAVKAMIDKVDAHSKILGMK</sequence>
<dbReference type="Gene3D" id="3.40.50.1000">
    <property type="entry name" value="HAD superfamily/HAD-like"/>
    <property type="match status" value="1"/>
</dbReference>
<dbReference type="RefSeq" id="WP_068867494.1">
    <property type="nucleotide sequence ID" value="NZ_VDCI01000007.1"/>
</dbReference>
<evidence type="ECO:0000313" key="1">
    <source>
        <dbReference type="EMBL" id="TNJ36176.1"/>
    </source>
</evidence>
<name>A0A5C4RXZ7_PROVB</name>
<accession>A0A5C4RXZ7</accession>
<comment type="caution">
    <text evidence="1">The sequence shown here is derived from an EMBL/GenBank/DDBJ whole genome shotgun (WGS) entry which is preliminary data.</text>
</comment>
<protein>
    <submittedName>
        <fullName evidence="1">Haloacid dehalogenase-like hydrolase</fullName>
    </submittedName>
</protein>
<dbReference type="InterPro" id="IPR036412">
    <property type="entry name" value="HAD-like_sf"/>
</dbReference>
<dbReference type="AlphaFoldDB" id="A0A5C4RXZ7"/>
<evidence type="ECO:0000313" key="2">
    <source>
        <dbReference type="Proteomes" id="UP000309544"/>
    </source>
</evidence>
<keyword evidence="2" id="KW-1185">Reference proteome</keyword>
<dbReference type="EMBL" id="VDCI01000007">
    <property type="protein sequence ID" value="TNJ36176.1"/>
    <property type="molecule type" value="Genomic_DNA"/>
</dbReference>
<dbReference type="Pfam" id="PF12710">
    <property type="entry name" value="HAD"/>
    <property type="match status" value="1"/>
</dbReference>
<keyword evidence="1" id="KW-0378">Hydrolase</keyword>